<reference evidence="2 3" key="1">
    <citation type="submission" date="2024-05" db="EMBL/GenBank/DDBJ databases">
        <title>Genome sequencing and assembly of Indian major carp, Cirrhinus mrigala (Hamilton, 1822).</title>
        <authorList>
            <person name="Mohindra V."/>
            <person name="Chowdhury L.M."/>
            <person name="Lal K."/>
            <person name="Jena J.K."/>
        </authorList>
    </citation>
    <scope>NUCLEOTIDE SEQUENCE [LARGE SCALE GENOMIC DNA]</scope>
    <source>
        <strain evidence="2">CM1030</strain>
        <tissue evidence="2">Blood</tissue>
    </source>
</reference>
<protein>
    <submittedName>
        <fullName evidence="2">Uncharacterized protein</fullName>
    </submittedName>
</protein>
<evidence type="ECO:0000313" key="2">
    <source>
        <dbReference type="EMBL" id="KAL0185534.1"/>
    </source>
</evidence>
<organism evidence="2 3">
    <name type="scientific">Cirrhinus mrigala</name>
    <name type="common">Mrigala</name>
    <dbReference type="NCBI Taxonomy" id="683832"/>
    <lineage>
        <taxon>Eukaryota</taxon>
        <taxon>Metazoa</taxon>
        <taxon>Chordata</taxon>
        <taxon>Craniata</taxon>
        <taxon>Vertebrata</taxon>
        <taxon>Euteleostomi</taxon>
        <taxon>Actinopterygii</taxon>
        <taxon>Neopterygii</taxon>
        <taxon>Teleostei</taxon>
        <taxon>Ostariophysi</taxon>
        <taxon>Cypriniformes</taxon>
        <taxon>Cyprinidae</taxon>
        <taxon>Labeoninae</taxon>
        <taxon>Labeonini</taxon>
        <taxon>Cirrhinus</taxon>
    </lineage>
</organism>
<name>A0ABD0QHF5_CIRMR</name>
<dbReference type="AlphaFoldDB" id="A0ABD0QHF5"/>
<feature type="non-terminal residue" evidence="2">
    <location>
        <position position="58"/>
    </location>
</feature>
<gene>
    <name evidence="2" type="ORF">M9458_017204</name>
</gene>
<evidence type="ECO:0000313" key="3">
    <source>
        <dbReference type="Proteomes" id="UP001529510"/>
    </source>
</evidence>
<dbReference type="Proteomes" id="UP001529510">
    <property type="component" value="Unassembled WGS sequence"/>
</dbReference>
<sequence>IAELDPVLMVMLAWAALSIGLEINRLPNPELSWLDDCAFLPRGACRVDEVVDGPFYAP</sequence>
<proteinExistence type="predicted"/>
<accession>A0ABD0QHF5</accession>
<feature type="non-terminal residue" evidence="2">
    <location>
        <position position="1"/>
    </location>
</feature>
<feature type="signal peptide" evidence="1">
    <location>
        <begin position="1"/>
        <end position="20"/>
    </location>
</feature>
<keyword evidence="1" id="KW-0732">Signal</keyword>
<dbReference type="EMBL" id="JAMKFB020000008">
    <property type="protein sequence ID" value="KAL0185534.1"/>
    <property type="molecule type" value="Genomic_DNA"/>
</dbReference>
<evidence type="ECO:0000256" key="1">
    <source>
        <dbReference type="SAM" id="SignalP"/>
    </source>
</evidence>
<comment type="caution">
    <text evidence="2">The sequence shown here is derived from an EMBL/GenBank/DDBJ whole genome shotgun (WGS) entry which is preliminary data.</text>
</comment>
<keyword evidence="3" id="KW-1185">Reference proteome</keyword>
<feature type="chain" id="PRO_5044884511" evidence="1">
    <location>
        <begin position="21"/>
        <end position="58"/>
    </location>
</feature>